<dbReference type="PANTHER" id="PTHR30561">
    <property type="entry name" value="SMR FAMILY PROTON-DEPENDENT DRUG EFFLUX TRANSPORTER SUGE"/>
    <property type="match status" value="1"/>
</dbReference>
<feature type="transmembrane region" description="Helical" evidence="8">
    <location>
        <begin position="67"/>
        <end position="85"/>
    </location>
</feature>
<feature type="transmembrane region" description="Helical" evidence="8">
    <location>
        <begin position="15"/>
        <end position="31"/>
    </location>
</feature>
<dbReference type="RefSeq" id="WP_106344012.1">
    <property type="nucleotide sequence ID" value="NZ_PVNE01000003.1"/>
</dbReference>
<protein>
    <submittedName>
        <fullName evidence="9">Paired small multidrug resistance pump</fullName>
    </submittedName>
</protein>
<name>A0A2T0LHZ9_9BACL</name>
<accession>A0A2T0LHZ9</accession>
<keyword evidence="10" id="KW-1185">Reference proteome</keyword>
<dbReference type="SUPFAM" id="SSF103481">
    <property type="entry name" value="Multidrug resistance efflux transporter EmrE"/>
    <property type="match status" value="1"/>
</dbReference>
<dbReference type="AlphaFoldDB" id="A0A2T0LHZ9"/>
<comment type="similarity">
    <text evidence="7">Belongs to the drug/metabolite transporter (DMT) superfamily. Small multidrug resistance (SMR) (TC 2.A.7.1) family.</text>
</comment>
<keyword evidence="5 8" id="KW-1133">Transmembrane helix</keyword>
<dbReference type="OrthoDB" id="2168659at2"/>
<dbReference type="InterPro" id="IPR045324">
    <property type="entry name" value="Small_multidrug_res"/>
</dbReference>
<dbReference type="GO" id="GO:0005886">
    <property type="term" value="C:plasma membrane"/>
    <property type="evidence" value="ECO:0007669"/>
    <property type="project" value="UniProtKB-SubCell"/>
</dbReference>
<evidence type="ECO:0000256" key="8">
    <source>
        <dbReference type="SAM" id="Phobius"/>
    </source>
</evidence>
<comment type="subcellular location">
    <subcellularLocation>
        <location evidence="1 7">Cell membrane</location>
        <topology evidence="1 7">Multi-pass membrane protein</topology>
    </subcellularLocation>
</comment>
<feature type="transmembrane region" description="Helical" evidence="8">
    <location>
        <begin position="91"/>
        <end position="110"/>
    </location>
</feature>
<comment type="caution">
    <text evidence="9">The sequence shown here is derived from an EMBL/GenBank/DDBJ whole genome shotgun (WGS) entry which is preliminary data.</text>
</comment>
<reference evidence="9 10" key="1">
    <citation type="submission" date="2018-03" db="EMBL/GenBank/DDBJ databases">
        <title>Genomic Encyclopedia of Archaeal and Bacterial Type Strains, Phase II (KMG-II): from individual species to whole genera.</title>
        <authorList>
            <person name="Goeker M."/>
        </authorList>
    </citation>
    <scope>NUCLEOTIDE SEQUENCE [LARGE SCALE GENOMIC DNA]</scope>
    <source>
        <strain evidence="9 10">DSM 44946</strain>
    </source>
</reference>
<dbReference type="PANTHER" id="PTHR30561:SF0">
    <property type="entry name" value="GUANIDINIUM EXPORTER"/>
    <property type="match status" value="1"/>
</dbReference>
<sequence>MSGEKKAKPPSPNRAWAYVLIGGALEIVWASGFKYDAVPDLVVLVSLLVSFDLIIRATKVLPVGTTYAVFTAIGTVGTVVVEAVSEGRIGPLKVILVLLLLLCIVGLKVTSGEEGR</sequence>
<dbReference type="InterPro" id="IPR000390">
    <property type="entry name" value="Small_drug/metabolite_transptr"/>
</dbReference>
<proteinExistence type="inferred from homology"/>
<keyword evidence="2" id="KW-0813">Transport</keyword>
<evidence type="ECO:0000256" key="1">
    <source>
        <dbReference type="ARBA" id="ARBA00004651"/>
    </source>
</evidence>
<dbReference type="Gene3D" id="1.10.3730.20">
    <property type="match status" value="1"/>
</dbReference>
<evidence type="ECO:0000256" key="4">
    <source>
        <dbReference type="ARBA" id="ARBA00022692"/>
    </source>
</evidence>
<evidence type="ECO:0000256" key="3">
    <source>
        <dbReference type="ARBA" id="ARBA00022475"/>
    </source>
</evidence>
<dbReference type="Pfam" id="PF00893">
    <property type="entry name" value="Multi_Drug_Res"/>
    <property type="match status" value="1"/>
</dbReference>
<evidence type="ECO:0000256" key="7">
    <source>
        <dbReference type="RuleBase" id="RU003942"/>
    </source>
</evidence>
<evidence type="ECO:0000313" key="10">
    <source>
        <dbReference type="Proteomes" id="UP000237797"/>
    </source>
</evidence>
<keyword evidence="4 7" id="KW-0812">Transmembrane</keyword>
<keyword evidence="6 8" id="KW-0472">Membrane</keyword>
<evidence type="ECO:0000313" key="9">
    <source>
        <dbReference type="EMBL" id="PRX42041.1"/>
    </source>
</evidence>
<organism evidence="9 10">
    <name type="scientific">Planifilum fimeticola</name>
    <dbReference type="NCBI Taxonomy" id="201975"/>
    <lineage>
        <taxon>Bacteria</taxon>
        <taxon>Bacillati</taxon>
        <taxon>Bacillota</taxon>
        <taxon>Bacilli</taxon>
        <taxon>Bacillales</taxon>
        <taxon>Thermoactinomycetaceae</taxon>
        <taxon>Planifilum</taxon>
    </lineage>
</organism>
<feature type="transmembrane region" description="Helical" evidence="8">
    <location>
        <begin position="37"/>
        <end position="55"/>
    </location>
</feature>
<dbReference type="Proteomes" id="UP000237797">
    <property type="component" value="Unassembled WGS sequence"/>
</dbReference>
<gene>
    <name evidence="9" type="ORF">CLV97_10356</name>
</gene>
<evidence type="ECO:0000256" key="6">
    <source>
        <dbReference type="ARBA" id="ARBA00023136"/>
    </source>
</evidence>
<dbReference type="GO" id="GO:0022857">
    <property type="term" value="F:transmembrane transporter activity"/>
    <property type="evidence" value="ECO:0007669"/>
    <property type="project" value="InterPro"/>
</dbReference>
<dbReference type="EMBL" id="PVNE01000003">
    <property type="protein sequence ID" value="PRX42041.1"/>
    <property type="molecule type" value="Genomic_DNA"/>
</dbReference>
<evidence type="ECO:0000256" key="2">
    <source>
        <dbReference type="ARBA" id="ARBA00022448"/>
    </source>
</evidence>
<dbReference type="InterPro" id="IPR037185">
    <property type="entry name" value="EmrE-like"/>
</dbReference>
<evidence type="ECO:0000256" key="5">
    <source>
        <dbReference type="ARBA" id="ARBA00022989"/>
    </source>
</evidence>
<keyword evidence="3" id="KW-1003">Cell membrane</keyword>